<dbReference type="InterPro" id="IPR032710">
    <property type="entry name" value="NTF2-like_dom_sf"/>
</dbReference>
<gene>
    <name evidence="2" type="ORF">ACFQ2J_16895</name>
</gene>
<organism evidence="2 3">
    <name type="scientific">Thalassobacillus hwangdonensis</name>
    <dbReference type="NCBI Taxonomy" id="546108"/>
    <lineage>
        <taxon>Bacteria</taxon>
        <taxon>Bacillati</taxon>
        <taxon>Bacillota</taxon>
        <taxon>Bacilli</taxon>
        <taxon>Bacillales</taxon>
        <taxon>Bacillaceae</taxon>
        <taxon>Thalassobacillus</taxon>
    </lineage>
</organism>
<feature type="domain" description="DUF4440" evidence="1">
    <location>
        <begin position="10"/>
        <end position="107"/>
    </location>
</feature>
<comment type="caution">
    <text evidence="2">The sequence shown here is derived from an EMBL/GenBank/DDBJ whole genome shotgun (WGS) entry which is preliminary data.</text>
</comment>
<keyword evidence="3" id="KW-1185">Reference proteome</keyword>
<proteinExistence type="predicted"/>
<reference evidence="3" key="1">
    <citation type="journal article" date="2019" name="Int. J. Syst. Evol. Microbiol.">
        <title>The Global Catalogue of Microorganisms (GCM) 10K type strain sequencing project: providing services to taxonomists for standard genome sequencing and annotation.</title>
        <authorList>
            <consortium name="The Broad Institute Genomics Platform"/>
            <consortium name="The Broad Institute Genome Sequencing Center for Infectious Disease"/>
            <person name="Wu L."/>
            <person name="Ma J."/>
        </authorList>
    </citation>
    <scope>NUCLEOTIDE SEQUENCE [LARGE SCALE GENOMIC DNA]</scope>
    <source>
        <strain evidence="3">CCUG 56607</strain>
    </source>
</reference>
<dbReference type="Proteomes" id="UP001596990">
    <property type="component" value="Unassembled WGS sequence"/>
</dbReference>
<dbReference type="SUPFAM" id="SSF54427">
    <property type="entry name" value="NTF2-like"/>
    <property type="match status" value="1"/>
</dbReference>
<protein>
    <submittedName>
        <fullName evidence="2">DUF4440 domain-containing protein</fullName>
    </submittedName>
</protein>
<dbReference type="EMBL" id="JBHTKL010000006">
    <property type="protein sequence ID" value="MFD1020868.1"/>
    <property type="molecule type" value="Genomic_DNA"/>
</dbReference>
<dbReference type="RefSeq" id="WP_386063299.1">
    <property type="nucleotide sequence ID" value="NZ_JBHTKL010000006.1"/>
</dbReference>
<accession>A0ABW3L6Y8</accession>
<evidence type="ECO:0000259" key="1">
    <source>
        <dbReference type="Pfam" id="PF14534"/>
    </source>
</evidence>
<evidence type="ECO:0000313" key="2">
    <source>
        <dbReference type="EMBL" id="MFD1020868.1"/>
    </source>
</evidence>
<name>A0ABW3L6Y8_9BACI</name>
<sequence>MNLALKEHLKALEEGHINIEVRKDREKLGDILADDFFEIGSSGYFYDKKDCLDSGGVVLMQMTLHDYQIYPLATDVVMSTYFIEDTTRKRNTLRSSIWKRIDGRWQLYFHQGTITPMQLDAISKE</sequence>
<dbReference type="InterPro" id="IPR027843">
    <property type="entry name" value="DUF4440"/>
</dbReference>
<dbReference type="Gene3D" id="3.10.450.50">
    <property type="match status" value="1"/>
</dbReference>
<dbReference type="Pfam" id="PF14534">
    <property type="entry name" value="DUF4440"/>
    <property type="match status" value="1"/>
</dbReference>
<evidence type="ECO:0000313" key="3">
    <source>
        <dbReference type="Proteomes" id="UP001596990"/>
    </source>
</evidence>